<sequence>MADDYPPEREVKEFCFKQLAKVKVCDGPIPNVNSRLQLLAVSNKYGLTFAGYTEGFKIIQTAELSNIVAKATEIKSDYGFFHDVKTLSPPISIGCSSDDISLLICMVTESGVVGHIYDVRSFADKNTQPFAVIPISTNKQCELLDVMWNPGGADFSTLLGTVTSDGTLNLWRVAETATLVSSLQGANATAICWSPKGKQIVAGKRDGSLCQYDQKLTQKKEFPRPGCFPGDLSCHVCDIMWLSTHQFAVAYSNTNGDPSEQPYIVLLSAPKGVEPKYTNYEDVCFGSGEERKPKYFFKHLAEWDILLAGSNNAMEIGAMGKNPTDPNSWDRWSLEDSGRAELPLTATQDDTFPMGLALDYTSQYNIPINDTDVHPPCPIVLILSTDGVLVSFYAMNKHQGAPPLTKAPVALTSQGARPPNGALFIPQGPKTAAQAPAPVQASVPLPTQSLVTDASKATAAATTSSGAPPPFGAPSGAPPPFGVPAGSASSVTGFGASSSVGQSTGKPGFSFGTTTPQSGFSFTNLTVKTSASTGQPISAGFSAVPLGSKPAQAVSKGQAPGSALGTEAAAMSQSAFTVKQTTQVAPSSVQNTPTGVPTGVVQKPPQSTLQAPKAVTQPVKVLASSSGTPTSPGFSLAKPISVPTVKTINTDKTAAVNLQATDASNPFIKSILDEMAHFEQEMKDLKQRSAGCKVDIGTKQELIAMKTTTEELTDFCKEIQSKTKEINAEIHELKADSLDAFAAVEEARSRQKLNHEPRYLSLLRARSLDPASAKAMKDITLHYHYLENSINEVNISLDNEWEKYQADKRQRSKKMVTPASDAIYRTLKNNHNTAMGQGRIIEQLTSQLADMRLHNTTSSWRPNSYNTTSLLLENFENQPEKGEKELQGLAASLIETYPSPVKAAVSSPVSPEKRAQLREILGQRKVTPVKVTAPGNLSMSRLVSAQKLRQVLNESMEKAEKQTEEVKSPAPSSGALQKTVTHTQNKPVKTAKTQPPVRVTAQAPSNVVVPAASKAVTQTVTSSLASGQAPQLNKPQGQSNLNLGSPSGTSVDGKPVSAFSGFSAGGVTIGQSKAFSATGSATSANVTTAKSKTDAPVVNLSQAASGNSTQAAPSPSSGFTFGGKSTSGSAFGSASSFGTTITTTSVTPKATITVQESKKESTDAKADAKNSGSSFVAVSSVADKPAAASVTAATSTKAPAPSAGFSFGSTSSGSSGFAFGSKTTAEASAKPTSSAGFSLGDTKPSTPSNSALSGLLSADSTPKSSSSTSASATSSSSSASASGFKFVTAASSTTPDSTSTDATSGTAATTASIFGGTGSVPKTTTSSVFGGSGSSTGFTFGTPSSGSIFGGAPKSEATSTLSGGIFSMKTTSSSGSGGLFPSLTTAADSTSTTTAATTPTESASGFKFSSPEASKPSGFVFAPQSSATSTPATSSALAGLLGSTEAPSGTSALSGLLGAMPITSASSEAPTTTSPSPTASTAETTAAVITSAVTSAAVTTAAKNLFGATSSGSGGLFGTATTTAGGSVFGSAPTTSAGGSTFGTAATTSAGGSIFGTAATTSAGGSTFGTAATTSAGGSIFGTAATTSAGGSIFGTATTTSSGGGLFGTAATTSSGGSLFGTATTTSAGGSLFGTATTTSAGGGLFGTATSTSAGGSLFGSGGTPSTGGGLFGAATTTSAGSGIFGTTVTTTAGGSLFGGTAATSTGGGSLFGATATSGTATGGIFGQPAASSSSSTGVFGGSGGGSFGLGSAPNPEDAKKNVFGTSTGGSFGAATTQSGSTGLFGSSSSGVFGAPSSTSSSGAVFGATSTAQGAGTTGFGTAKPAQAGGFGSAAAFGGGATFGSAPAFGSPPKFGGGTGAFGGGATFGSTPGGFGSTPQTGTQQGGFAAFAGNATSPTFGNMAQQASNVPSFGSMAASDGGGFGSAGGGGFGSSAPVFGGAQQPSTGFGSPAPGGSVFGGASSTGTSAFGTAPSFGSSPSSPNSSFTSYRG</sequence>
<feature type="compositionally biased region" description="Gly residues" evidence="4">
    <location>
        <begin position="1860"/>
        <end position="1876"/>
    </location>
</feature>
<feature type="compositionally biased region" description="Low complexity" evidence="4">
    <location>
        <begin position="1257"/>
        <end position="1279"/>
    </location>
</feature>
<comment type="subcellular location">
    <subcellularLocation>
        <location evidence="1">Nucleus</location>
    </subcellularLocation>
</comment>
<dbReference type="OrthoDB" id="248320at2759"/>
<evidence type="ECO:0000256" key="2">
    <source>
        <dbReference type="ARBA" id="ARBA00022448"/>
    </source>
</evidence>
<feature type="compositionally biased region" description="Basic and acidic residues" evidence="4">
    <location>
        <begin position="955"/>
        <end position="967"/>
    </location>
</feature>
<dbReference type="GO" id="GO:0008139">
    <property type="term" value="F:nuclear localization sequence binding"/>
    <property type="evidence" value="ECO:0007669"/>
    <property type="project" value="TreeGrafter"/>
</dbReference>
<reference evidence="6" key="1">
    <citation type="submission" date="2022-03" db="EMBL/GenBank/DDBJ databases">
        <authorList>
            <person name="Martin C."/>
        </authorList>
    </citation>
    <scope>NUCLEOTIDE SEQUENCE</scope>
</reference>
<feature type="compositionally biased region" description="Low complexity" evidence="4">
    <location>
        <begin position="454"/>
        <end position="466"/>
    </location>
</feature>
<feature type="compositionally biased region" description="Polar residues" evidence="4">
    <location>
        <begin position="1243"/>
        <end position="1252"/>
    </location>
</feature>
<evidence type="ECO:0000259" key="5">
    <source>
        <dbReference type="Pfam" id="PF16755"/>
    </source>
</evidence>
<dbReference type="SUPFAM" id="SSF117289">
    <property type="entry name" value="Nucleoporin domain"/>
    <property type="match status" value="1"/>
</dbReference>
<gene>
    <name evidence="6" type="ORF">OFUS_LOCUS20393</name>
</gene>
<evidence type="ECO:0000313" key="6">
    <source>
        <dbReference type="EMBL" id="CAH1795927.1"/>
    </source>
</evidence>
<feature type="compositionally biased region" description="Low complexity" evidence="4">
    <location>
        <begin position="429"/>
        <end position="438"/>
    </location>
</feature>
<dbReference type="Proteomes" id="UP000749559">
    <property type="component" value="Unassembled WGS sequence"/>
</dbReference>
<dbReference type="InterPro" id="IPR039462">
    <property type="entry name" value="Nup159/Nup146_N"/>
</dbReference>
<feature type="region of interest" description="Disordered" evidence="4">
    <location>
        <begin position="1860"/>
        <end position="1889"/>
    </location>
</feature>
<feature type="region of interest" description="Disordered" evidence="4">
    <location>
        <begin position="411"/>
        <end position="438"/>
    </location>
</feature>
<keyword evidence="2" id="KW-0813">Transport</keyword>
<feature type="region of interest" description="Disordered" evidence="4">
    <location>
        <begin position="1025"/>
        <end position="1052"/>
    </location>
</feature>
<feature type="region of interest" description="Disordered" evidence="4">
    <location>
        <begin position="454"/>
        <end position="488"/>
    </location>
</feature>
<organism evidence="6 7">
    <name type="scientific">Owenia fusiformis</name>
    <name type="common">Polychaete worm</name>
    <dbReference type="NCBI Taxonomy" id="6347"/>
    <lineage>
        <taxon>Eukaryota</taxon>
        <taxon>Metazoa</taxon>
        <taxon>Spiralia</taxon>
        <taxon>Lophotrochozoa</taxon>
        <taxon>Annelida</taxon>
        <taxon>Polychaeta</taxon>
        <taxon>Sedentaria</taxon>
        <taxon>Canalipalpata</taxon>
        <taxon>Sabellida</taxon>
        <taxon>Oweniida</taxon>
        <taxon>Oweniidae</taxon>
        <taxon>Owenia</taxon>
    </lineage>
</organism>
<dbReference type="InterPro" id="IPR025574">
    <property type="entry name" value="Nucleoporin_FG_rpt"/>
</dbReference>
<feature type="region of interest" description="Disordered" evidence="4">
    <location>
        <begin position="1932"/>
        <end position="1992"/>
    </location>
</feature>
<feature type="region of interest" description="Disordered" evidence="4">
    <location>
        <begin position="1390"/>
        <end position="1409"/>
    </location>
</feature>
<evidence type="ECO:0000256" key="4">
    <source>
        <dbReference type="SAM" id="MobiDB-lite"/>
    </source>
</evidence>
<feature type="compositionally biased region" description="Low complexity" evidence="4">
    <location>
        <begin position="1390"/>
        <end position="1404"/>
    </location>
</feature>
<dbReference type="InterPro" id="IPR015943">
    <property type="entry name" value="WD40/YVTN_repeat-like_dom_sf"/>
</dbReference>
<dbReference type="EMBL" id="CAIIXF020000010">
    <property type="protein sequence ID" value="CAH1795927.1"/>
    <property type="molecule type" value="Genomic_DNA"/>
</dbReference>
<dbReference type="InterPro" id="IPR026054">
    <property type="entry name" value="Nucleoporin"/>
</dbReference>
<feature type="domain" description="Nucleoporin Nup159/Nup146 N-terminal" evidence="5">
    <location>
        <begin position="34"/>
        <end position="389"/>
    </location>
</feature>
<dbReference type="PANTHER" id="PTHR23193">
    <property type="entry name" value="NUCLEAR PORE COMPLEX PROTEIN NUP"/>
    <property type="match status" value="1"/>
</dbReference>
<feature type="compositionally biased region" description="Polar residues" evidence="4">
    <location>
        <begin position="1025"/>
        <end position="1050"/>
    </location>
</feature>
<evidence type="ECO:0000256" key="3">
    <source>
        <dbReference type="ARBA" id="ARBA00023242"/>
    </source>
</evidence>
<dbReference type="PANTHER" id="PTHR23193:SF46">
    <property type="entry name" value="NUCLEAR PORE COMPLEX PROTEIN NUP214"/>
    <property type="match status" value="1"/>
</dbReference>
<protein>
    <recommendedName>
        <fullName evidence="5">Nucleoporin Nup159/Nup146 N-terminal domain-containing protein</fullName>
    </recommendedName>
</protein>
<dbReference type="SMART" id="SM00320">
    <property type="entry name" value="WD40"/>
    <property type="match status" value="2"/>
</dbReference>
<evidence type="ECO:0000256" key="1">
    <source>
        <dbReference type="ARBA" id="ARBA00004123"/>
    </source>
</evidence>
<feature type="compositionally biased region" description="Pro residues" evidence="4">
    <location>
        <begin position="467"/>
        <end position="482"/>
    </location>
</feature>
<dbReference type="Gene3D" id="2.130.10.10">
    <property type="entry name" value="YVTN repeat-like/Quinoprotein amine dehydrogenase"/>
    <property type="match status" value="1"/>
</dbReference>
<dbReference type="GO" id="GO:0017056">
    <property type="term" value="F:structural constituent of nuclear pore"/>
    <property type="evidence" value="ECO:0007669"/>
    <property type="project" value="TreeGrafter"/>
</dbReference>
<dbReference type="Pfam" id="PF16755">
    <property type="entry name" value="Beta-prop_NUP159_NUP214"/>
    <property type="match status" value="1"/>
</dbReference>
<feature type="region of interest" description="Disordered" evidence="4">
    <location>
        <begin position="955"/>
        <end position="996"/>
    </location>
</feature>
<keyword evidence="3" id="KW-0539">Nucleus</keyword>
<evidence type="ECO:0000313" key="7">
    <source>
        <dbReference type="Proteomes" id="UP000749559"/>
    </source>
</evidence>
<feature type="compositionally biased region" description="Polar residues" evidence="4">
    <location>
        <begin position="970"/>
        <end position="993"/>
    </location>
</feature>
<proteinExistence type="predicted"/>
<dbReference type="GO" id="GO:0006405">
    <property type="term" value="P:RNA export from nucleus"/>
    <property type="evidence" value="ECO:0007669"/>
    <property type="project" value="TreeGrafter"/>
</dbReference>
<dbReference type="InterPro" id="IPR001680">
    <property type="entry name" value="WD40_rpt"/>
</dbReference>
<comment type="caution">
    <text evidence="6">The sequence shown here is derived from an EMBL/GenBank/DDBJ whole genome shotgun (WGS) entry which is preliminary data.</text>
</comment>
<dbReference type="Pfam" id="PF13634">
    <property type="entry name" value="Nucleoporin_FG"/>
    <property type="match status" value="4"/>
</dbReference>
<keyword evidence="7" id="KW-1185">Reference proteome</keyword>
<dbReference type="GO" id="GO:0005643">
    <property type="term" value="C:nuclear pore"/>
    <property type="evidence" value="ECO:0007669"/>
    <property type="project" value="UniProtKB-ARBA"/>
</dbReference>
<feature type="compositionally biased region" description="Low complexity" evidence="4">
    <location>
        <begin position="1877"/>
        <end position="1889"/>
    </location>
</feature>
<dbReference type="GO" id="GO:0006606">
    <property type="term" value="P:protein import into nucleus"/>
    <property type="evidence" value="ECO:0007669"/>
    <property type="project" value="TreeGrafter"/>
</dbReference>
<name>A0A8S4PS00_OWEFU</name>
<feature type="region of interest" description="Disordered" evidence="4">
    <location>
        <begin position="1230"/>
        <end position="1279"/>
    </location>
</feature>
<accession>A0A8S4PS00</accession>
<feature type="compositionally biased region" description="Low complexity" evidence="4">
    <location>
        <begin position="1960"/>
        <end position="1992"/>
    </location>
</feature>